<proteinExistence type="predicted"/>
<protein>
    <submittedName>
        <fullName evidence="1">Uncharacterized protein</fullName>
    </submittedName>
</protein>
<accession>A0AAP0M7H4</accession>
<name>A0AAP0M7H4_9ROSI</name>
<evidence type="ECO:0000313" key="2">
    <source>
        <dbReference type="Proteomes" id="UP001428341"/>
    </source>
</evidence>
<keyword evidence="2" id="KW-1185">Reference proteome</keyword>
<sequence length="77" mass="8666">MMMGSEEEMREAIYGGWIFGVAERRLRLTELVIKCLKCKPVVDELRYAKGWGVSQLCVGHLGWTACLMSSSNINLLS</sequence>
<comment type="caution">
    <text evidence="1">The sequence shown here is derived from an EMBL/GenBank/DDBJ whole genome shotgun (WGS) entry which is preliminary data.</text>
</comment>
<dbReference type="EMBL" id="JBCGBO010000006">
    <property type="protein sequence ID" value="KAK9194214.1"/>
    <property type="molecule type" value="Genomic_DNA"/>
</dbReference>
<evidence type="ECO:0000313" key="1">
    <source>
        <dbReference type="EMBL" id="KAK9194214.1"/>
    </source>
</evidence>
<organism evidence="1 2">
    <name type="scientific">Citrus x changshan-huyou</name>
    <dbReference type="NCBI Taxonomy" id="2935761"/>
    <lineage>
        <taxon>Eukaryota</taxon>
        <taxon>Viridiplantae</taxon>
        <taxon>Streptophyta</taxon>
        <taxon>Embryophyta</taxon>
        <taxon>Tracheophyta</taxon>
        <taxon>Spermatophyta</taxon>
        <taxon>Magnoliopsida</taxon>
        <taxon>eudicotyledons</taxon>
        <taxon>Gunneridae</taxon>
        <taxon>Pentapetalae</taxon>
        <taxon>rosids</taxon>
        <taxon>malvids</taxon>
        <taxon>Sapindales</taxon>
        <taxon>Rutaceae</taxon>
        <taxon>Aurantioideae</taxon>
        <taxon>Citrus</taxon>
    </lineage>
</organism>
<reference evidence="1 2" key="1">
    <citation type="submission" date="2024-05" db="EMBL/GenBank/DDBJ databases">
        <title>Haplotype-resolved chromosome-level genome assembly of Huyou (Citrus changshanensis).</title>
        <authorList>
            <person name="Miao C."/>
            <person name="Chen W."/>
            <person name="Wu Y."/>
            <person name="Wang L."/>
            <person name="Zhao S."/>
            <person name="Grierson D."/>
            <person name="Xu C."/>
            <person name="Chen K."/>
        </authorList>
    </citation>
    <scope>NUCLEOTIDE SEQUENCE [LARGE SCALE GENOMIC DNA]</scope>
    <source>
        <strain evidence="1">01-14</strain>
        <tissue evidence="1">Leaf</tissue>
    </source>
</reference>
<dbReference type="AlphaFoldDB" id="A0AAP0M7H4"/>
<dbReference type="Proteomes" id="UP001428341">
    <property type="component" value="Unassembled WGS sequence"/>
</dbReference>
<gene>
    <name evidence="1" type="ORF">WN944_004917</name>
</gene>